<organism evidence="2">
    <name type="scientific">marine metagenome</name>
    <dbReference type="NCBI Taxonomy" id="408172"/>
    <lineage>
        <taxon>unclassified sequences</taxon>
        <taxon>metagenomes</taxon>
        <taxon>ecological metagenomes</taxon>
    </lineage>
</organism>
<evidence type="ECO:0000313" key="2">
    <source>
        <dbReference type="EMBL" id="SVD59296.1"/>
    </source>
</evidence>
<feature type="compositionally biased region" description="Basic residues" evidence="1">
    <location>
        <begin position="35"/>
        <end position="54"/>
    </location>
</feature>
<feature type="non-terminal residue" evidence="2">
    <location>
        <position position="1"/>
    </location>
</feature>
<reference evidence="2" key="1">
    <citation type="submission" date="2018-05" db="EMBL/GenBank/DDBJ databases">
        <authorList>
            <person name="Lanie J.A."/>
            <person name="Ng W.-L."/>
            <person name="Kazmierczak K.M."/>
            <person name="Andrzejewski T.M."/>
            <person name="Davidsen T.M."/>
            <person name="Wayne K.J."/>
            <person name="Tettelin H."/>
            <person name="Glass J.I."/>
            <person name="Rusch D."/>
            <person name="Podicherti R."/>
            <person name="Tsui H.-C.T."/>
            <person name="Winkler M.E."/>
        </authorList>
    </citation>
    <scope>NUCLEOTIDE SEQUENCE</scope>
</reference>
<feature type="compositionally biased region" description="Basic and acidic residues" evidence="1">
    <location>
        <begin position="11"/>
        <end position="30"/>
    </location>
</feature>
<dbReference type="AlphaFoldDB" id="A0A382WK32"/>
<feature type="non-terminal residue" evidence="2">
    <location>
        <position position="91"/>
    </location>
</feature>
<proteinExistence type="predicted"/>
<dbReference type="EMBL" id="UINC01160569">
    <property type="protein sequence ID" value="SVD59296.1"/>
    <property type="molecule type" value="Genomic_DNA"/>
</dbReference>
<evidence type="ECO:0000256" key="1">
    <source>
        <dbReference type="SAM" id="MobiDB-lite"/>
    </source>
</evidence>
<name>A0A382WK32_9ZZZZ</name>
<protein>
    <submittedName>
        <fullName evidence="2">Uncharacterized protein</fullName>
    </submittedName>
</protein>
<gene>
    <name evidence="2" type="ORF">METZ01_LOCUS412150</name>
</gene>
<sequence>HRRPILGGHTGPHDRPCRPRGGDGRSDRAGTRQRGSAHRHREAHNRGRRRRGRARFPSAAVAAQVGAVHLRRYGQVRQAGVIRGSRGGDRV</sequence>
<feature type="region of interest" description="Disordered" evidence="1">
    <location>
        <begin position="1"/>
        <end position="58"/>
    </location>
</feature>
<accession>A0A382WK32</accession>